<dbReference type="EMBL" id="CM055731">
    <property type="protein sequence ID" value="KAJ8013326.1"/>
    <property type="molecule type" value="Genomic_DNA"/>
</dbReference>
<reference evidence="1" key="1">
    <citation type="submission" date="2021-05" db="EMBL/GenBank/DDBJ databases">
        <authorList>
            <person name="Pan Q."/>
            <person name="Jouanno E."/>
            <person name="Zahm M."/>
            <person name="Klopp C."/>
            <person name="Cabau C."/>
            <person name="Louis A."/>
            <person name="Berthelot C."/>
            <person name="Parey E."/>
            <person name="Roest Crollius H."/>
            <person name="Montfort J."/>
            <person name="Robinson-Rechavi M."/>
            <person name="Bouchez O."/>
            <person name="Lampietro C."/>
            <person name="Lopez Roques C."/>
            <person name="Donnadieu C."/>
            <person name="Postlethwait J."/>
            <person name="Bobe J."/>
            <person name="Dillon D."/>
            <person name="Chandos A."/>
            <person name="von Hippel F."/>
            <person name="Guiguen Y."/>
        </authorList>
    </citation>
    <scope>NUCLEOTIDE SEQUENCE</scope>
    <source>
        <strain evidence="1">YG-Jan2019</strain>
    </source>
</reference>
<name>A0ACC2HCA0_DALPE</name>
<comment type="caution">
    <text evidence="1">The sequence shown here is derived from an EMBL/GenBank/DDBJ whole genome shotgun (WGS) entry which is preliminary data.</text>
</comment>
<evidence type="ECO:0000313" key="1">
    <source>
        <dbReference type="EMBL" id="KAJ8013326.1"/>
    </source>
</evidence>
<dbReference type="Proteomes" id="UP001157502">
    <property type="component" value="Chromosome 4"/>
</dbReference>
<gene>
    <name evidence="1" type="ORF">DPEC_G00052100</name>
</gene>
<evidence type="ECO:0000313" key="2">
    <source>
        <dbReference type="Proteomes" id="UP001157502"/>
    </source>
</evidence>
<proteinExistence type="predicted"/>
<keyword evidence="2" id="KW-1185">Reference proteome</keyword>
<accession>A0ACC2HCA0</accession>
<sequence length="3324" mass="356688">MFVARSIAADHKDLIHDVSYDFHGRRMATCSSDQSVKVWDKSESGEWHCTASWKTHSGSVWRVTWAHPEFGQVLASCSFDRTAAVWEEIVGESNDKQRGQSHWIKRTTLVDSRTSVTDVKFAPKHMGLMLTTCSADGVVRIYEAPDVMNLSQWSLQHEISCKLSCSCISWNPSSSRAHPPMMAVGSDDSNVTYGGKVQIYEYNENTRKYAKAETLMTVTDAVHDIAFAPNLGRSFHVLAIATKDVRIFKLVPMRKESSSTGPTKLEVQILAQFDNHNSQVWRVSWNITSTLLASSGDDGCVRLWKANYMDNWKCTGILKGDGSPVNGSSGQPSAMNTVVGSTVQASQNALNGSAAGRYFFPPLDPPRAGSRFGLLLPPSTLIEHCDAQPAQPHPPYPRFISSWSSIEPKGRLAGESTDIMTESFCNIEDEAFPSYLSDSVGSGSFGNVTLASTLASTMGIPIAASTVAKIRAGTDNRVNTIQASYLEDGRVSLVNSSSSNEEKGKFALSFKDDLDDDADDFIAAHRFSDRLVKVNMDETEPRIRGSTLGPTTQAGPLSGRPLENGDDISTGMLTFTHLGNKDFMDLKAMSFRSHIEEGRASDEADSDRFCGSVSSFLANEKLMSVDSINSDVTDEDVDDLQDEGLDQYFNKLVPPAMPRGWVEGQEIPGADQPANQDYSSEPSSAEPEKSRYQFLDDFDQEDFQMPEVRLAATGMDSCPASDEEDTEDELESAMRHSSSTRHRLLVPSTSRQLVPSTSRQLVGESLRPSFRPGLEGGSSDDEPYSGRNLPPTGIEHRRSAEGQVINTVAGDGGGGDGSSGSEEGGNDGGVSTLPLPSSSSVQTTYDVLRGLGIVGGSGVGEEAQDLHSVPGQGVARGSLMGDRLMGDRVGPVGTGENSSEARRMSSDRQEALDAMDSTDLVDAAQGQGVLDSMYLRTGAGHWTATMTEQNLSSFQMSQLSPHSGNEERGRPSLGLRGGPCGDSSVPPLSGLSDGSQGDEDPLSTSLAAKYLAQTAHQEDSSHSDSDWNHCPDNLELEFQQGAAAGHAHSVVYQNEEGKWVTDLAYYSSFEKEVDGVKLPEEIADQFQAEEFVPATNAMEKIIEDQEVFEKEHQFMQEEVMEPASSSPGLLADTSWRLPASSHVLMRASQVSQEFDQGNQSYLRLSLGTFFKQRSEALGSLGANMMDDMVRRPSFGYVITSPERREPFPLIRPSDFPSQESSVQNDTLTHIDSDQTMNAEDLDKSLEAAMHRVSPKGDDFPCDSDTAKQDQSVEASLSELQVSPSVTQPSAPTGSLGPSSPYSQNGSTDQPDLMLSISTIASAIADASMSSDPSQLAAMIMELSRRSRLKNRRQTGGAGLSTAAMEEEPTHSHTQVQLDKNTLMESLQRNYCAGDLSAFDIEKYLKQVDVSTSSDSDQSGALHHTFDLHSLIDSVNSSHRKSLATSLVVPVANGSSGRHEEQPLAIERSSSAKKEGKSVEGKSVLTQGNSTAVHNQRSGQTGAGAANKAEVRRSSIPRPRASSVSSASANPGRRSVGSGQPATAKLAPVGKAAGAMSAKGPETNVAKVGAVQPSPTNLTSASGGASRKDPVFAPGPKTSTSPRKSGPGLPSSRGPVPPSPRARSMGRTAEQNKASPTEKKSSGSTHGTLEKHVVFTSACHSPLPATAHRTYDTFPGTPLQHTGPDQTQMTFRPSTSPLTHSSPSQTSFPSQDGTVSSSSQGGGVAGGGPPNGLSPPHSQCHSESSCSSPSLSRLTYISLNDCSALNSTGIPTPDRLKSNATLGLSTTIIRASPTPPVDPGDGPACRDPPQKPPGGVLCPPRDLFSPHHQSKSPEIHRPVTNSHNGGVPPRSGPVEGPGGPDCVRSQSECNFHCGGNRDYSQQKRHSEPGSHQLATVDSGFSSNLNIQGNRPWSGVATQGSEVYHGAGTGFGPTSSYSSDDMRYVPISSFKPQLPPGGPTLLTGSSLFSSQLAQQYFGSDRPVHSGPPLQYGPCTGVYGHVVSSGSGPNTDPAFRHLHAAEGLGPGGPRGHGGLYPGQIHQNPGLLYQNQGQFHGSNLQQNTLDSGYRSQTPQEPGYRSQTPQEPNLMGGKLYTQPSMGSWPNSDLADLRAQVVVPEEIRFPHACCVGIASQTSLGIFNPSERWQQVSISVVSLAIDGQRVESFPYPWLIVKNKTIIGPQGTEEQKVLFIPPQAGVYQAVLSVSSWPTSAEAETVAHAEVFAKRVVLVAMAENPGIEVDAGKCGSLDFGDLVGGSAKALPLKILNRTHATLPVRLVISANATAWRCFTFSKSPVTKTADGFLQAGTVTSLAAPSVMNHVMHASYGENPDGFTVWVHFNAPQKYQSSSGDLGPADEYSARVDIELDCPGPSHVISSVPLRARSGTARVHAPKDLQTVTLSAPLGKSNSLTLPLKNAGNIDVQLKLKSSNSDDSFSVRPEELSLGAGMEQGIVVSFTAKDSRKNRESVLTILVLPSGPQYEVVLRGEVLSDDRGKPDAPSQASILGSEVPPILSNKQFMAWGGVTLGRAVQQKLVLRNNSPTTTHQLRLLIRGQDQNCFQLQSGFGSDERLTRHRELSIRPKEDIAVHLLFAPTRVACTLAKLEIKQSGVRPSQPGIKFTIPLSGYGGTSNVILEDQRKRSDGYVATLAGVSAGRVSKLCVCVRNTGSRAAFIKAVAYSDLTTRAVMDSSVISLSPSQFVLKERTQEVITVLIKVTQTEEVRCQSADAILATVCLFCGDEVSRQQFRKWLLSKPEAGKKVLSENSLLKGLNFNERFLGQELVLEAYDLPQSPNQALLFYGSLSKVVLSVLGNSEASDSGERDPLAVTRRGSEADSGFGTSDRHVSNVSLDVLPVKGPQGPVLPRTEGSQMGTGTGNSKDTWTLQPEHMVLMAPSINGASNTSHVQIQNTTSRELSFELSWPAHCLTVTPQHGVIEPECHLQILISPNPSLASRHSMLPWSGQVYVQCDGQQKFIKVQIRQDLTLDVSAAPADRSLAPLMAQTATPSMTPAARPSQHLANPVPAQVAIGNRTVVFPATPSGDTSESCLEVENGAEEVRWYLSSFAPPYVKGVDGSGHVYRATYTAFRCSRVSGTLGAHEKMQVPVTFLPRDRGDYAQFWDLECHPVAEPQNKTRIRVQLCGIGVKAGPMVPHEGDCSLVKTEAVVKTRKRQETAVASGGGTCMDEAVCRGVYAPQTTYTFPPTRMGETSTLKVNVRNNSFETQELMFLTPREPFHIKHSKYSLRSQRYIHLPVQFKPMVPGSTSSLLLVQTGTSGSLSIQLTGGEVQQHRQTVALDVHSASILFADAVHERAYSATLQLLCQSELQSTE</sequence>
<organism evidence="1 2">
    <name type="scientific">Dallia pectoralis</name>
    <name type="common">Alaska blackfish</name>
    <dbReference type="NCBI Taxonomy" id="75939"/>
    <lineage>
        <taxon>Eukaryota</taxon>
        <taxon>Metazoa</taxon>
        <taxon>Chordata</taxon>
        <taxon>Craniata</taxon>
        <taxon>Vertebrata</taxon>
        <taxon>Euteleostomi</taxon>
        <taxon>Actinopterygii</taxon>
        <taxon>Neopterygii</taxon>
        <taxon>Teleostei</taxon>
        <taxon>Protacanthopterygii</taxon>
        <taxon>Esociformes</taxon>
        <taxon>Umbridae</taxon>
        <taxon>Dallia</taxon>
    </lineage>
</organism>
<protein>
    <submittedName>
        <fullName evidence="1">Uncharacterized protein</fullName>
    </submittedName>
</protein>